<keyword evidence="1" id="KW-0472">Membrane</keyword>
<evidence type="ECO:0000313" key="2">
    <source>
        <dbReference type="EMBL" id="MFD1455188.1"/>
    </source>
</evidence>
<proteinExistence type="predicted"/>
<gene>
    <name evidence="2" type="ORF">ACFQ44_05745</name>
</gene>
<reference evidence="3" key="1">
    <citation type="journal article" date="2019" name="Int. J. Syst. Evol. Microbiol.">
        <title>The Global Catalogue of Microorganisms (GCM) 10K type strain sequencing project: providing services to taxonomists for standard genome sequencing and annotation.</title>
        <authorList>
            <consortium name="The Broad Institute Genomics Platform"/>
            <consortium name="The Broad Institute Genome Sequencing Center for Infectious Disease"/>
            <person name="Wu L."/>
            <person name="Ma J."/>
        </authorList>
    </citation>
    <scope>NUCLEOTIDE SEQUENCE [LARGE SCALE GENOMIC DNA]</scope>
    <source>
        <strain evidence="3">CCM 8979</strain>
    </source>
</reference>
<sequence length="384" mass="43496">MSDNDSIQITDINDIITALPNVDENATFWMIRTNQGDYYTDFITGQYVGIGYDEISLKETQEKTNDQLSALFHDSKPEDKDHRKIPDATYTTWVGQLKRFGNEIKAGDYVLIPGTSSNRFSLGVVLGLPYELSAKELEEINSEKIEGRTRSPYKKRLKVQFLKSFNRSEADPALYKMIYTQTTVSKIDKYAPYILRAVFDAYISGNKMYLTFPVTEKKDIKALPYTSFTYHLAESYAAIDENSEAIIKSNVQSAGIVQLILTVSVAAGMFGLAWVLFKSKTGFQIDVNLLKGKFKLKKEDERIVVQRIKDAQSARDLKEQSAQLDMDIKKQEANDAHLKRMAKMAEIISDSGDSMEKIKAEVPSELREAIKKATLPTDHDDQEE</sequence>
<protein>
    <submittedName>
        <fullName evidence="2">Uncharacterized protein</fullName>
    </submittedName>
</protein>
<accession>A0ABW4D5M0</accession>
<evidence type="ECO:0000256" key="1">
    <source>
        <dbReference type="SAM" id="Phobius"/>
    </source>
</evidence>
<dbReference type="RefSeq" id="WP_203644408.1">
    <property type="nucleotide sequence ID" value="NZ_BOLN01000004.1"/>
</dbReference>
<keyword evidence="1" id="KW-0812">Transmembrane</keyword>
<comment type="caution">
    <text evidence="2">The sequence shown here is derived from an EMBL/GenBank/DDBJ whole genome shotgun (WGS) entry which is preliminary data.</text>
</comment>
<evidence type="ECO:0000313" key="3">
    <source>
        <dbReference type="Proteomes" id="UP001597189"/>
    </source>
</evidence>
<organism evidence="2 3">
    <name type="scientific">Levilactobacillus lanxiensis</name>
    <dbReference type="NCBI Taxonomy" id="2799568"/>
    <lineage>
        <taxon>Bacteria</taxon>
        <taxon>Bacillati</taxon>
        <taxon>Bacillota</taxon>
        <taxon>Bacilli</taxon>
        <taxon>Lactobacillales</taxon>
        <taxon>Lactobacillaceae</taxon>
        <taxon>Levilactobacillus</taxon>
    </lineage>
</organism>
<keyword evidence="1" id="KW-1133">Transmembrane helix</keyword>
<feature type="transmembrane region" description="Helical" evidence="1">
    <location>
        <begin position="256"/>
        <end position="277"/>
    </location>
</feature>
<name>A0ABW4D5M0_9LACO</name>
<keyword evidence="3" id="KW-1185">Reference proteome</keyword>
<dbReference type="EMBL" id="JBHTOD010000004">
    <property type="protein sequence ID" value="MFD1455188.1"/>
    <property type="molecule type" value="Genomic_DNA"/>
</dbReference>
<dbReference type="Proteomes" id="UP001597189">
    <property type="component" value="Unassembled WGS sequence"/>
</dbReference>